<dbReference type="GO" id="GO:0033299">
    <property type="term" value="P:secretion of lysosomal enzymes"/>
    <property type="evidence" value="ECO:0007669"/>
    <property type="project" value="TreeGrafter"/>
</dbReference>
<feature type="region of interest" description="Disordered" evidence="6">
    <location>
        <begin position="1"/>
        <end position="44"/>
    </location>
</feature>
<keyword evidence="7" id="KW-0472">Membrane</keyword>
<evidence type="ECO:0000313" key="10">
    <source>
        <dbReference type="Proteomes" id="UP001333110"/>
    </source>
</evidence>
<keyword evidence="3" id="KW-0677">Repeat</keyword>
<reference evidence="9 10" key="1">
    <citation type="journal article" date="2023" name="J. Hered.">
        <title>Chromosome-level genome of the wood stork (Mycteria americana) provides insight into avian chromosome evolution.</title>
        <authorList>
            <person name="Flamio R. Jr."/>
            <person name="Ramstad K.M."/>
        </authorList>
    </citation>
    <scope>NUCLEOTIDE SEQUENCE [LARGE SCALE GENOMIC DNA]</scope>
    <source>
        <strain evidence="9">JAX WOST 10</strain>
    </source>
</reference>
<dbReference type="Pfam" id="PF09992">
    <property type="entry name" value="NAGPA"/>
    <property type="match status" value="1"/>
</dbReference>
<keyword evidence="7" id="KW-1133">Transmembrane helix</keyword>
<evidence type="ECO:0000256" key="6">
    <source>
        <dbReference type="SAM" id="MobiDB-lite"/>
    </source>
</evidence>
<dbReference type="FunFam" id="2.170.300.10:FF:000041">
    <property type="entry name" value="Tyrosine protein kinase receptor tie-1, putative"/>
    <property type="match status" value="1"/>
</dbReference>
<evidence type="ECO:0000256" key="2">
    <source>
        <dbReference type="ARBA" id="ARBA00022729"/>
    </source>
</evidence>
<sequence length="684" mass="73317">MGLWPGAAEPVPRGRLGGAGTKRDSLSLSRGGLQRYRGFPGGRGMSVRGPGCREGLSPPAAPSRAALVPPRGAADALCQGSLGATGSSYCRSPPSDPLLQPYFPSRHGPRHHHRHVRDCQPLKYGRVTHEAWPSDNRTGGPVATTRTFVSYIPPTGEDRKVVYGHFTFVRDPLRTFSVLEPGGAGGCEAHRRSPVEETAKLGKCLVAQNGGYFNMETGECLGNVVSDGKLVRNSGGLQNAQFGIRKDGTMVFGADGAHVEEQQGVIVWGLEKPQQSPHTILDLSPQHTSLDSYLSEEDVLNQANPFVQLVSGVVWLLRDGEVYINQSQVAECGEIQTTGTFDKFINVISARTAVGHDSQGQLVLVHVDGQTESRGVNLWEMAEFLKQQGIINAINLDGGGSATLVLNGTLASYPSEHCYFDNMWRCPRSISTIMCIHEPACEPADCSGHGDCVQGECHCTGDFWRGPACDVLDCGPSNCSLHGVCTDSGCLCDAGWIGSNCSEACASGFYGPACTQTCQCQNGGSCDPMHGACSCPAGYYGTSCEQECPMGWYGPNCQKPCACEHMCPCNRETGSCNITYELAVQDQLTKAGRCLASQNKGRSKEKFSLSEKTCISVTSVLALLLVISAMGNVGLFLKARSERHHKSGDYLYHPLREMNGEASHTFTSAACETEDTQDQSQALL</sequence>
<dbReference type="PROSITE" id="PS00022">
    <property type="entry name" value="EGF_1"/>
    <property type="match status" value="2"/>
</dbReference>
<dbReference type="InterPro" id="IPR018711">
    <property type="entry name" value="NAGPA"/>
</dbReference>
<feature type="domain" description="EGF-like" evidence="8">
    <location>
        <begin position="510"/>
        <end position="545"/>
    </location>
</feature>
<proteinExistence type="predicted"/>
<evidence type="ECO:0000259" key="8">
    <source>
        <dbReference type="PROSITE" id="PS50026"/>
    </source>
</evidence>
<organism evidence="9 10">
    <name type="scientific">Mycteria americana</name>
    <name type="common">Wood stork</name>
    <dbReference type="NCBI Taxonomy" id="33587"/>
    <lineage>
        <taxon>Eukaryota</taxon>
        <taxon>Metazoa</taxon>
        <taxon>Chordata</taxon>
        <taxon>Craniata</taxon>
        <taxon>Vertebrata</taxon>
        <taxon>Euteleostomi</taxon>
        <taxon>Archelosauria</taxon>
        <taxon>Archosauria</taxon>
        <taxon>Dinosauria</taxon>
        <taxon>Saurischia</taxon>
        <taxon>Theropoda</taxon>
        <taxon>Coelurosauria</taxon>
        <taxon>Aves</taxon>
        <taxon>Neognathae</taxon>
        <taxon>Neoaves</taxon>
        <taxon>Aequornithes</taxon>
        <taxon>Ciconiiformes</taxon>
        <taxon>Ciconiidae</taxon>
        <taxon>Mycteria</taxon>
    </lineage>
</organism>
<evidence type="ECO:0000256" key="4">
    <source>
        <dbReference type="ARBA" id="ARBA00023157"/>
    </source>
</evidence>
<feature type="disulfide bond" evidence="5">
    <location>
        <begin position="535"/>
        <end position="544"/>
    </location>
</feature>
<dbReference type="SMART" id="SM00181">
    <property type="entry name" value="EGF"/>
    <property type="match status" value="3"/>
</dbReference>
<evidence type="ECO:0000256" key="1">
    <source>
        <dbReference type="ARBA" id="ARBA00022536"/>
    </source>
</evidence>
<keyword evidence="2" id="KW-0732">Signal</keyword>
<feature type="transmembrane region" description="Helical" evidence="7">
    <location>
        <begin position="615"/>
        <end position="637"/>
    </location>
</feature>
<keyword evidence="4 5" id="KW-1015">Disulfide bond</keyword>
<keyword evidence="10" id="KW-1185">Reference proteome</keyword>
<dbReference type="PANTHER" id="PTHR40446:SF2">
    <property type="entry name" value="N-ACETYLGLUCOSAMINE-1-PHOSPHODIESTER ALPHA-N-ACETYLGLUCOSAMINIDASE"/>
    <property type="match status" value="1"/>
</dbReference>
<comment type="caution">
    <text evidence="9">The sequence shown here is derived from an EMBL/GenBank/DDBJ whole genome shotgun (WGS) entry which is preliminary data.</text>
</comment>
<evidence type="ECO:0000256" key="3">
    <source>
        <dbReference type="ARBA" id="ARBA00022737"/>
    </source>
</evidence>
<dbReference type="Gene3D" id="2.170.300.10">
    <property type="entry name" value="Tie2 ligand-binding domain superfamily"/>
    <property type="match status" value="1"/>
</dbReference>
<evidence type="ECO:0000313" key="9">
    <source>
        <dbReference type="EMBL" id="KAK4813725.1"/>
    </source>
</evidence>
<dbReference type="AlphaFoldDB" id="A0AAN7RRX1"/>
<comment type="caution">
    <text evidence="5">Lacks conserved residue(s) required for the propagation of feature annotation.</text>
</comment>
<protein>
    <recommendedName>
        <fullName evidence="8">EGF-like domain-containing protein</fullName>
    </recommendedName>
</protein>
<name>A0AAN7RRX1_MYCAM</name>
<dbReference type="CDD" id="cd00054">
    <property type="entry name" value="EGF_CA"/>
    <property type="match status" value="1"/>
</dbReference>
<dbReference type="PROSITE" id="PS50026">
    <property type="entry name" value="EGF_3"/>
    <property type="match status" value="1"/>
</dbReference>
<evidence type="ECO:0000256" key="5">
    <source>
        <dbReference type="PROSITE-ProRule" id="PRU00076"/>
    </source>
</evidence>
<keyword evidence="1 5" id="KW-0245">EGF-like domain</keyword>
<dbReference type="InterPro" id="IPR000742">
    <property type="entry name" value="EGF"/>
</dbReference>
<dbReference type="EMBL" id="JAUNZN010000012">
    <property type="protein sequence ID" value="KAK4813725.1"/>
    <property type="molecule type" value="Genomic_DNA"/>
</dbReference>
<evidence type="ECO:0000256" key="7">
    <source>
        <dbReference type="SAM" id="Phobius"/>
    </source>
</evidence>
<accession>A0AAN7RRX1</accession>
<keyword evidence="7" id="KW-0812">Transmembrane</keyword>
<dbReference type="Proteomes" id="UP001333110">
    <property type="component" value="Unassembled WGS sequence"/>
</dbReference>
<gene>
    <name evidence="9" type="ORF">QYF61_020932</name>
</gene>
<dbReference type="PANTHER" id="PTHR40446">
    <property type="entry name" value="N-ACETYLGLUCOSAMINE-1-PHOSPHODIESTER ALPHA-N-ACETYLGLUCOSAMINIDASE"/>
    <property type="match status" value="1"/>
</dbReference>